<organism evidence="9 10">
    <name type="scientific">Lobosporangium transversale</name>
    <dbReference type="NCBI Taxonomy" id="64571"/>
    <lineage>
        <taxon>Eukaryota</taxon>
        <taxon>Fungi</taxon>
        <taxon>Fungi incertae sedis</taxon>
        <taxon>Mucoromycota</taxon>
        <taxon>Mortierellomycotina</taxon>
        <taxon>Mortierellomycetes</taxon>
        <taxon>Mortierellales</taxon>
        <taxon>Mortierellaceae</taxon>
        <taxon>Lobosporangium</taxon>
    </lineage>
</organism>
<comment type="subcellular location">
    <subcellularLocation>
        <location evidence="1">Membrane</location>
        <topology evidence="1">Multi-pass membrane protein</topology>
    </subcellularLocation>
</comment>
<comment type="similarity">
    <text evidence="5">Belongs to the ThrE exporter (TC 2.A.79) family.</text>
</comment>
<dbReference type="PANTHER" id="PTHR31082">
    <property type="entry name" value="PHEROMONE-REGULATED MEMBRANE PROTEIN 10"/>
    <property type="match status" value="1"/>
</dbReference>
<keyword evidence="10" id="KW-1185">Reference proteome</keyword>
<feature type="domain" description="Threonine/serine exporter-like N-terminal" evidence="7">
    <location>
        <begin position="38"/>
        <end position="279"/>
    </location>
</feature>
<dbReference type="InParanoid" id="A0A1Y2GTB6"/>
<evidence type="ECO:0000256" key="3">
    <source>
        <dbReference type="ARBA" id="ARBA00022989"/>
    </source>
</evidence>
<dbReference type="Pfam" id="PF06738">
    <property type="entry name" value="ThrE"/>
    <property type="match status" value="1"/>
</dbReference>
<reference evidence="9 10" key="1">
    <citation type="submission" date="2016-07" db="EMBL/GenBank/DDBJ databases">
        <title>Pervasive Adenine N6-methylation of Active Genes in Fungi.</title>
        <authorList>
            <consortium name="DOE Joint Genome Institute"/>
            <person name="Mondo S.J."/>
            <person name="Dannebaum R.O."/>
            <person name="Kuo R.C."/>
            <person name="Labutti K."/>
            <person name="Haridas S."/>
            <person name="Kuo A."/>
            <person name="Salamov A."/>
            <person name="Ahrendt S.R."/>
            <person name="Lipzen A."/>
            <person name="Sullivan W."/>
            <person name="Andreopoulos W.B."/>
            <person name="Clum A."/>
            <person name="Lindquist E."/>
            <person name="Daum C."/>
            <person name="Ramamoorthy G.K."/>
            <person name="Gryganskyi A."/>
            <person name="Culley D."/>
            <person name="Magnuson J.K."/>
            <person name="James T.Y."/>
            <person name="O'Malley M.A."/>
            <person name="Stajich J.E."/>
            <person name="Spatafora J.W."/>
            <person name="Visel A."/>
            <person name="Grigoriev I.V."/>
        </authorList>
    </citation>
    <scope>NUCLEOTIDE SEQUENCE [LARGE SCALE GENOMIC DNA]</scope>
    <source>
        <strain evidence="9 10">NRRL 3116</strain>
    </source>
</reference>
<protein>
    <recommendedName>
        <fullName evidence="11">Threonine/serine exporter-like N-terminal domain-containing protein</fullName>
    </recommendedName>
</protein>
<dbReference type="OrthoDB" id="413008at2759"/>
<dbReference type="InterPro" id="IPR051361">
    <property type="entry name" value="ThrE/Ser_Exporter"/>
</dbReference>
<evidence type="ECO:0000256" key="1">
    <source>
        <dbReference type="ARBA" id="ARBA00004141"/>
    </source>
</evidence>
<evidence type="ECO:0000256" key="2">
    <source>
        <dbReference type="ARBA" id="ARBA00022692"/>
    </source>
</evidence>
<dbReference type="STRING" id="64571.A0A1Y2GTB6"/>
<name>A0A1Y2GTB6_9FUNG</name>
<keyword evidence="4 6" id="KW-0472">Membrane</keyword>
<accession>A0A1Y2GTB6</accession>
<dbReference type="AlphaFoldDB" id="A0A1Y2GTB6"/>
<feature type="transmembrane region" description="Helical" evidence="6">
    <location>
        <begin position="381"/>
        <end position="400"/>
    </location>
</feature>
<feature type="transmembrane region" description="Helical" evidence="6">
    <location>
        <begin position="331"/>
        <end position="352"/>
    </location>
</feature>
<comment type="caution">
    <text evidence="9">The sequence shown here is derived from an EMBL/GenBank/DDBJ whole genome shotgun (WGS) entry which is preliminary data.</text>
</comment>
<dbReference type="Pfam" id="PF12821">
    <property type="entry name" value="ThrE_2"/>
    <property type="match status" value="1"/>
</dbReference>
<feature type="transmembrane region" description="Helical" evidence="6">
    <location>
        <begin position="420"/>
        <end position="440"/>
    </location>
</feature>
<gene>
    <name evidence="9" type="ORF">BCR41DRAFT_380408</name>
</gene>
<sequence length="452" mass="49134">MVDESIASPISSLLQTAPEEEALICITVAMADILERQDYILRLAKSMIKYGAPPHRLEDSIDQAARHLELHLQCIYLPNLMIVAFTDYETHTSETHLLKASAGLDMYKCALVHQVHKMVTHDTTTVGEAIMKLEAIHAQKDINSRLLTLLAYACAAFSTTPMFFQGSLADAGVSFLMGGAVGLLAWLSEIVPNSTHICEVAMPMLVAFVTEGLRRYHVYPVCQGAVQLGSIIIVLPGFTIACSILELSARHVISGSVRLFYAVLYSLVLGYGLSIGTSIWDLFGRLPSEEAAGKYTPQCPLEPLDSKWSILFVPMFAISINIWLKAHPRQWPLGIILSTVGFTVGYITTTYTTVTSDVSSALAAFSIGLLGNIYQRLTRQLSFQAVCCASFFLVPGSIGLKGAMSIFTDDMAGGILFARQMVATAISISVGLFASALVVYPTGKQRSPQMTF</sequence>
<evidence type="ECO:0000256" key="4">
    <source>
        <dbReference type="ARBA" id="ARBA00023136"/>
    </source>
</evidence>
<dbReference type="InterPro" id="IPR024528">
    <property type="entry name" value="ThrE_2"/>
</dbReference>
<dbReference type="RefSeq" id="XP_021883280.1">
    <property type="nucleotide sequence ID" value="XM_022027259.1"/>
</dbReference>
<evidence type="ECO:0000259" key="8">
    <source>
        <dbReference type="Pfam" id="PF12821"/>
    </source>
</evidence>
<evidence type="ECO:0000256" key="6">
    <source>
        <dbReference type="SAM" id="Phobius"/>
    </source>
</evidence>
<evidence type="ECO:0000256" key="5">
    <source>
        <dbReference type="ARBA" id="ARBA00034125"/>
    </source>
</evidence>
<dbReference type="InterPro" id="IPR010619">
    <property type="entry name" value="ThrE-like_N"/>
</dbReference>
<feature type="transmembrane region" description="Helical" evidence="6">
    <location>
        <begin position="259"/>
        <end position="280"/>
    </location>
</feature>
<feature type="transmembrane region" description="Helical" evidence="6">
    <location>
        <begin position="308"/>
        <end position="324"/>
    </location>
</feature>
<dbReference type="GeneID" id="33569102"/>
<dbReference type="EMBL" id="MCFF01000010">
    <property type="protein sequence ID" value="ORZ22726.1"/>
    <property type="molecule type" value="Genomic_DNA"/>
</dbReference>
<dbReference type="GO" id="GO:0016020">
    <property type="term" value="C:membrane"/>
    <property type="evidence" value="ECO:0007669"/>
    <property type="project" value="UniProtKB-SubCell"/>
</dbReference>
<feature type="domain" description="Threonine/Serine exporter ThrE" evidence="8">
    <location>
        <begin position="310"/>
        <end position="437"/>
    </location>
</feature>
<evidence type="ECO:0008006" key="11">
    <source>
        <dbReference type="Google" id="ProtNLM"/>
    </source>
</evidence>
<evidence type="ECO:0000313" key="9">
    <source>
        <dbReference type="EMBL" id="ORZ22726.1"/>
    </source>
</evidence>
<feature type="transmembrane region" description="Helical" evidence="6">
    <location>
        <begin position="225"/>
        <end position="247"/>
    </location>
</feature>
<dbReference type="GO" id="GO:0022857">
    <property type="term" value="F:transmembrane transporter activity"/>
    <property type="evidence" value="ECO:0007669"/>
    <property type="project" value="InterPro"/>
</dbReference>
<dbReference type="PANTHER" id="PTHR31082:SF4">
    <property type="entry name" value="PHEROMONE-REGULATED MEMBRANE PROTEIN 10"/>
    <property type="match status" value="1"/>
</dbReference>
<proteinExistence type="inferred from homology"/>
<feature type="transmembrane region" description="Helical" evidence="6">
    <location>
        <begin position="146"/>
        <end position="165"/>
    </location>
</feature>
<evidence type="ECO:0000313" key="10">
    <source>
        <dbReference type="Proteomes" id="UP000193648"/>
    </source>
</evidence>
<keyword evidence="2 6" id="KW-0812">Transmembrane</keyword>
<feature type="transmembrane region" description="Helical" evidence="6">
    <location>
        <begin position="358"/>
        <end position="374"/>
    </location>
</feature>
<evidence type="ECO:0000259" key="7">
    <source>
        <dbReference type="Pfam" id="PF06738"/>
    </source>
</evidence>
<dbReference type="Proteomes" id="UP000193648">
    <property type="component" value="Unassembled WGS sequence"/>
</dbReference>
<keyword evidence="3 6" id="KW-1133">Transmembrane helix</keyword>